<dbReference type="HOGENOM" id="CLU_095993_0_0_5"/>
<dbReference type="GO" id="GO:0030288">
    <property type="term" value="C:outer membrane-bounded periplasmic space"/>
    <property type="evidence" value="ECO:0007669"/>
    <property type="project" value="TreeGrafter"/>
</dbReference>
<dbReference type="RefSeq" id="WP_012589208.1">
    <property type="nucleotide sequence ID" value="NC_011666.1"/>
</dbReference>
<dbReference type="AlphaFoldDB" id="B8EN03"/>
<dbReference type="GO" id="GO:0017089">
    <property type="term" value="F:glycolipid transfer activity"/>
    <property type="evidence" value="ECO:0007669"/>
    <property type="project" value="TreeGrafter"/>
</dbReference>
<dbReference type="eggNOG" id="COG1934">
    <property type="taxonomic scope" value="Bacteria"/>
</dbReference>
<evidence type="ECO:0000313" key="6">
    <source>
        <dbReference type="Proteomes" id="UP000002257"/>
    </source>
</evidence>
<evidence type="ECO:0000256" key="1">
    <source>
        <dbReference type="ARBA" id="ARBA00022729"/>
    </source>
</evidence>
<dbReference type="Pfam" id="PF03968">
    <property type="entry name" value="LptD_N"/>
    <property type="match status" value="1"/>
</dbReference>
<organism evidence="5 6">
    <name type="scientific">Methylocella silvestris (strain DSM 15510 / CIP 108128 / LMG 27833 / NCIMB 13906 / BL2)</name>
    <dbReference type="NCBI Taxonomy" id="395965"/>
    <lineage>
        <taxon>Bacteria</taxon>
        <taxon>Pseudomonadati</taxon>
        <taxon>Pseudomonadota</taxon>
        <taxon>Alphaproteobacteria</taxon>
        <taxon>Hyphomicrobiales</taxon>
        <taxon>Beijerinckiaceae</taxon>
        <taxon>Methylocella</taxon>
    </lineage>
</organism>
<dbReference type="KEGG" id="msl:Msil_0157"/>
<dbReference type="STRING" id="395965.Msil_0157"/>
<keyword evidence="6" id="KW-1185">Reference proteome</keyword>
<accession>B8EN03</accession>
<proteinExistence type="predicted"/>
<evidence type="ECO:0000256" key="2">
    <source>
        <dbReference type="SAM" id="MobiDB-lite"/>
    </source>
</evidence>
<dbReference type="PANTHER" id="PTHR36504:SF1">
    <property type="entry name" value="LIPOPOLYSACCHARIDE EXPORT SYSTEM PROTEIN LPTA"/>
    <property type="match status" value="1"/>
</dbReference>
<reference evidence="5 6" key="1">
    <citation type="journal article" date="2010" name="J. Bacteriol.">
        <title>Complete genome sequence of the aerobic facultative methanotroph Methylocella silvestris BL2.</title>
        <authorList>
            <person name="Chen Y."/>
            <person name="Crombie A."/>
            <person name="Rahman M.T."/>
            <person name="Dedysh S.N."/>
            <person name="Liesack W."/>
            <person name="Stott M.B."/>
            <person name="Alam M."/>
            <person name="Theisen A.R."/>
            <person name="Murrell J.C."/>
            <person name="Dunfield P.F."/>
        </authorList>
    </citation>
    <scope>NUCLEOTIDE SEQUENCE [LARGE SCALE GENOMIC DNA]</scope>
    <source>
        <strain evidence="6">DSM 15510 / CIP 108128 / LMG 27833 / NCIMB 13906 / BL2</strain>
    </source>
</reference>
<feature type="signal peptide" evidence="3">
    <location>
        <begin position="1"/>
        <end position="31"/>
    </location>
</feature>
<feature type="chain" id="PRO_5002868615" evidence="3">
    <location>
        <begin position="32"/>
        <end position="207"/>
    </location>
</feature>
<keyword evidence="1 3" id="KW-0732">Signal</keyword>
<evidence type="ECO:0000256" key="3">
    <source>
        <dbReference type="SAM" id="SignalP"/>
    </source>
</evidence>
<sequence>MTQRLIRLNRPGLALAAAGFAALALSVAARAAEQQGSSILPGGDSKEPIHIEAAKLDYFDKEQKLIYTGNVVATQGGSTLKSTILILYLTPKSDPDQAGVPSSSSQLRRMEATGPVTMITKDQVSTGDRGVYEKAENKLYLYDNVTVTQGTNVTKGDKMTYDLTTKKAIVTGRVKSMFLPETTAQKDNSAKSAAPKDDAAKPKKPKT</sequence>
<dbReference type="EMBL" id="CP001280">
    <property type="protein sequence ID" value="ACK49138.1"/>
    <property type="molecule type" value="Genomic_DNA"/>
</dbReference>
<evidence type="ECO:0000259" key="4">
    <source>
        <dbReference type="Pfam" id="PF03968"/>
    </source>
</evidence>
<dbReference type="InterPro" id="IPR052037">
    <property type="entry name" value="LPS_export_LptA"/>
</dbReference>
<dbReference type="PANTHER" id="PTHR36504">
    <property type="entry name" value="LIPOPOLYSACCHARIDE EXPORT SYSTEM PROTEIN LPTA"/>
    <property type="match status" value="1"/>
</dbReference>
<protein>
    <submittedName>
        <fullName evidence="5">Lipopolysaccharide transport periplasmic protein LptA</fullName>
    </submittedName>
</protein>
<gene>
    <name evidence="5" type="ordered locus">Msil_0157</name>
</gene>
<dbReference type="Gene3D" id="2.60.450.10">
    <property type="entry name" value="Lipopolysaccharide (LPS) transport protein A like domain"/>
    <property type="match status" value="1"/>
</dbReference>
<name>B8EN03_METSB</name>
<evidence type="ECO:0000313" key="5">
    <source>
        <dbReference type="EMBL" id="ACK49138.1"/>
    </source>
</evidence>
<dbReference type="GO" id="GO:0015920">
    <property type="term" value="P:lipopolysaccharide transport"/>
    <property type="evidence" value="ECO:0007669"/>
    <property type="project" value="TreeGrafter"/>
</dbReference>
<feature type="region of interest" description="Disordered" evidence="2">
    <location>
        <begin position="180"/>
        <end position="207"/>
    </location>
</feature>
<dbReference type="GO" id="GO:0009279">
    <property type="term" value="C:cell outer membrane"/>
    <property type="evidence" value="ECO:0007669"/>
    <property type="project" value="TreeGrafter"/>
</dbReference>
<dbReference type="InterPro" id="IPR005653">
    <property type="entry name" value="OstA-like_N"/>
</dbReference>
<dbReference type="Proteomes" id="UP000002257">
    <property type="component" value="Chromosome"/>
</dbReference>
<feature type="domain" description="Organic solvent tolerance-like N-terminal" evidence="4">
    <location>
        <begin position="50"/>
        <end position="166"/>
    </location>
</feature>